<evidence type="ECO:0000256" key="2">
    <source>
        <dbReference type="ARBA" id="ARBA00022448"/>
    </source>
</evidence>
<keyword evidence="5" id="KW-0029">Amino-acid transport</keyword>
<evidence type="ECO:0000256" key="4">
    <source>
        <dbReference type="ARBA" id="ARBA00022840"/>
    </source>
</evidence>
<dbReference type="PIRSF" id="PIRSF039137">
    <property type="entry name" value="ABC_branched_ATPase"/>
    <property type="match status" value="1"/>
</dbReference>
<dbReference type="InterPro" id="IPR030660">
    <property type="entry name" value="ABC_branched_ATPase_LivF/BraG"/>
</dbReference>
<dbReference type="SMART" id="SM00382">
    <property type="entry name" value="AAA"/>
    <property type="match status" value="1"/>
</dbReference>
<dbReference type="PANTHER" id="PTHR43820">
    <property type="entry name" value="HIGH-AFFINITY BRANCHED-CHAIN AMINO ACID TRANSPORT ATP-BINDING PROTEIN LIVF"/>
    <property type="match status" value="1"/>
</dbReference>
<dbReference type="Proteomes" id="UP000323521">
    <property type="component" value="Chromosome"/>
</dbReference>
<dbReference type="InterPro" id="IPR003593">
    <property type="entry name" value="AAA+_ATPase"/>
</dbReference>
<keyword evidence="2" id="KW-0813">Transport</keyword>
<proteinExistence type="inferred from homology"/>
<accession>A0A3G1KZU4</accession>
<dbReference type="PROSITE" id="PS00211">
    <property type="entry name" value="ABC_TRANSPORTER_1"/>
    <property type="match status" value="1"/>
</dbReference>
<dbReference type="KEGG" id="fwa:DCMF_26920"/>
<dbReference type="InterPro" id="IPR017871">
    <property type="entry name" value="ABC_transporter-like_CS"/>
</dbReference>
<dbReference type="GO" id="GO:0015807">
    <property type="term" value="P:L-amino acid transport"/>
    <property type="evidence" value="ECO:0007669"/>
    <property type="project" value="TreeGrafter"/>
</dbReference>
<protein>
    <submittedName>
        <fullName evidence="7">ABC transporter ATP-binding protein</fullName>
    </submittedName>
</protein>
<evidence type="ECO:0000256" key="3">
    <source>
        <dbReference type="ARBA" id="ARBA00022741"/>
    </source>
</evidence>
<evidence type="ECO:0000313" key="7">
    <source>
        <dbReference type="EMBL" id="ATW27904.1"/>
    </source>
</evidence>
<dbReference type="RefSeq" id="WP_148137294.1">
    <property type="nucleotide sequence ID" value="NZ_CP017634.1"/>
</dbReference>
<dbReference type="PANTHER" id="PTHR43820:SF4">
    <property type="entry name" value="HIGH-AFFINITY BRANCHED-CHAIN AMINO ACID TRANSPORT ATP-BINDING PROTEIN LIVF"/>
    <property type="match status" value="1"/>
</dbReference>
<evidence type="ECO:0000256" key="5">
    <source>
        <dbReference type="ARBA" id="ARBA00022970"/>
    </source>
</evidence>
<organism evidence="7 8">
    <name type="scientific">Formimonas warabiya</name>
    <dbReference type="NCBI Taxonomy" id="1761012"/>
    <lineage>
        <taxon>Bacteria</taxon>
        <taxon>Bacillati</taxon>
        <taxon>Bacillota</taxon>
        <taxon>Clostridia</taxon>
        <taxon>Eubacteriales</taxon>
        <taxon>Peptococcaceae</taxon>
        <taxon>Candidatus Formimonas</taxon>
    </lineage>
</organism>
<gene>
    <name evidence="7" type="ORF">DCMF_26920</name>
</gene>
<dbReference type="InterPro" id="IPR052156">
    <property type="entry name" value="BCAA_Transport_ATP-bd_LivF"/>
</dbReference>
<evidence type="ECO:0000313" key="8">
    <source>
        <dbReference type="Proteomes" id="UP000323521"/>
    </source>
</evidence>
<keyword evidence="4 7" id="KW-0067">ATP-binding</keyword>
<sequence>MLRIEELEVSYGAISAVKGLSLELNQGEIVALIGNNGAGKTSTLKAISGMLKPSGGRVEFMGEKISGLPPHKIAARGIALAPEGRGIFAGLSVLENLEMGAFLRKNKESIQKDLHKVYQLFPVLEERKNQKGGTLSGGEQQMLAIGRALMSDPKALLLDEPSLGLAPQVVESIFETIKEINQTGIPILLIEQNVYLALEVANRGYVIETGEIILNDLAQNLLHNEMVQKAYLGIEDQAEA</sequence>
<dbReference type="GO" id="GO:0016887">
    <property type="term" value="F:ATP hydrolysis activity"/>
    <property type="evidence" value="ECO:0007669"/>
    <property type="project" value="InterPro"/>
</dbReference>
<evidence type="ECO:0000256" key="1">
    <source>
        <dbReference type="ARBA" id="ARBA00005417"/>
    </source>
</evidence>
<name>A0A3G1KZU4_FORW1</name>
<dbReference type="PROSITE" id="PS50893">
    <property type="entry name" value="ABC_TRANSPORTER_2"/>
    <property type="match status" value="1"/>
</dbReference>
<dbReference type="EMBL" id="CP017634">
    <property type="protein sequence ID" value="ATW27904.1"/>
    <property type="molecule type" value="Genomic_DNA"/>
</dbReference>
<dbReference type="GO" id="GO:0015658">
    <property type="term" value="F:branched-chain amino acid transmembrane transporter activity"/>
    <property type="evidence" value="ECO:0007669"/>
    <property type="project" value="InterPro"/>
</dbReference>
<reference evidence="7 8" key="1">
    <citation type="submission" date="2016-10" db="EMBL/GenBank/DDBJ databases">
        <title>Complete Genome Sequence of Peptococcaceae strain DCMF.</title>
        <authorList>
            <person name="Edwards R.J."/>
            <person name="Holland S.I."/>
            <person name="Deshpande N.P."/>
            <person name="Wong Y.K."/>
            <person name="Ertan H."/>
            <person name="Manefield M."/>
            <person name="Russell T.L."/>
            <person name="Lee M.J."/>
        </authorList>
    </citation>
    <scope>NUCLEOTIDE SEQUENCE [LARGE SCALE GENOMIC DNA]</scope>
    <source>
        <strain evidence="7 8">DCMF</strain>
    </source>
</reference>
<dbReference type="InterPro" id="IPR027417">
    <property type="entry name" value="P-loop_NTPase"/>
</dbReference>
<feature type="domain" description="ABC transporter" evidence="6">
    <location>
        <begin position="2"/>
        <end position="234"/>
    </location>
</feature>
<dbReference type="SUPFAM" id="SSF52540">
    <property type="entry name" value="P-loop containing nucleoside triphosphate hydrolases"/>
    <property type="match status" value="1"/>
</dbReference>
<dbReference type="Pfam" id="PF00005">
    <property type="entry name" value="ABC_tran"/>
    <property type="match status" value="1"/>
</dbReference>
<dbReference type="GO" id="GO:0005524">
    <property type="term" value="F:ATP binding"/>
    <property type="evidence" value="ECO:0007669"/>
    <property type="project" value="UniProtKB-KW"/>
</dbReference>
<dbReference type="AlphaFoldDB" id="A0A3G1KZU4"/>
<dbReference type="CDD" id="cd03224">
    <property type="entry name" value="ABC_TM1139_LivF_branched"/>
    <property type="match status" value="1"/>
</dbReference>
<comment type="similarity">
    <text evidence="1">Belongs to the ABC transporter superfamily.</text>
</comment>
<dbReference type="InterPro" id="IPR003439">
    <property type="entry name" value="ABC_transporter-like_ATP-bd"/>
</dbReference>
<dbReference type="OrthoDB" id="9779136at2"/>
<dbReference type="Gene3D" id="3.40.50.300">
    <property type="entry name" value="P-loop containing nucleotide triphosphate hydrolases"/>
    <property type="match status" value="1"/>
</dbReference>
<keyword evidence="8" id="KW-1185">Reference proteome</keyword>
<evidence type="ECO:0000259" key="6">
    <source>
        <dbReference type="PROSITE" id="PS50893"/>
    </source>
</evidence>
<keyword evidence="3" id="KW-0547">Nucleotide-binding</keyword>